<dbReference type="Gene3D" id="3.40.50.300">
    <property type="entry name" value="P-loop containing nucleotide triphosphate hydrolases"/>
    <property type="match status" value="1"/>
</dbReference>
<dbReference type="InterPro" id="IPR027417">
    <property type="entry name" value="P-loop_NTPase"/>
</dbReference>
<evidence type="ECO:0000259" key="1">
    <source>
        <dbReference type="Pfam" id="PF13304"/>
    </source>
</evidence>
<feature type="domain" description="ATPase AAA-type core" evidence="1">
    <location>
        <begin position="270"/>
        <end position="336"/>
    </location>
</feature>
<dbReference type="Proteomes" id="UP000502259">
    <property type="component" value="Chromosome"/>
</dbReference>
<keyword evidence="3" id="KW-1185">Reference proteome</keyword>
<name>A0A6F8U5F0_9GAMM</name>
<dbReference type="InterPro" id="IPR051396">
    <property type="entry name" value="Bact_Antivir_Def_Nuclease"/>
</dbReference>
<sequence>MKIGTVFTNQVGPLADGAISFENDWTEEIEPKVLLTGPNGCGKSTLIRGCAMLWVALGYWLDQRKALPQKHEAKQWLQRWGGMALIFDGLEDITGAPDIKVGLIFGSMSWCEQLQAQTPDVYWLGEAVERSGRPGQPKRSLYLPKEPWIDEWSQKRKKLILSSEKIAAPNMMYLDAEERRWVTPKRNIAEPLPDVMSQRWLTKYVVTDDWKGQLEASLINLKTTQLHKYHEVIRGLNQFLVGKEIDPDIKPGEGRLRVRIKGERGVHHGIDELSAGEHQVLILLFLMLRWLQPGGVVLIDEPDLYLHPSLVDPLLDVLERTARELDAQLIITSHSVDIWRRYETSGTRVELKTGRG</sequence>
<gene>
    <name evidence="2" type="ORF">HHSLTHF2_20230</name>
</gene>
<accession>A0A6F8U5F0</accession>
<reference evidence="2 3" key="1">
    <citation type="submission" date="2020-03" db="EMBL/GenBank/DDBJ databases">
        <title>Complete Genome Sequence of Halomonas hydrothermalis Strain Slthf2, Halophilic Bacterium Isolated from Deep-Sea Hydrothermal-Vent Environments.</title>
        <authorList>
            <person name="Takeyama N."/>
            <person name="Huang M."/>
            <person name="Sato K."/>
            <person name="Galipon J."/>
            <person name="Arakawa K."/>
        </authorList>
    </citation>
    <scope>NUCLEOTIDE SEQUENCE [LARGE SCALE GENOMIC DNA]</scope>
    <source>
        <strain evidence="2 3">Slthf2</strain>
    </source>
</reference>
<dbReference type="RefSeq" id="WP_172420969.1">
    <property type="nucleotide sequence ID" value="NZ_AP022843.1"/>
</dbReference>
<evidence type="ECO:0000313" key="2">
    <source>
        <dbReference type="EMBL" id="BCB08133.1"/>
    </source>
</evidence>
<dbReference type="AlphaFoldDB" id="A0A6F8U5F0"/>
<evidence type="ECO:0000313" key="3">
    <source>
        <dbReference type="Proteomes" id="UP000502259"/>
    </source>
</evidence>
<proteinExistence type="predicted"/>
<protein>
    <recommendedName>
        <fullName evidence="1">ATPase AAA-type core domain-containing protein</fullName>
    </recommendedName>
</protein>
<dbReference type="PANTHER" id="PTHR43581:SF2">
    <property type="entry name" value="EXCINUCLEASE ATPASE SUBUNIT"/>
    <property type="match status" value="1"/>
</dbReference>
<organism evidence="2 3">
    <name type="scientific">Halomonas hydrothermalis</name>
    <dbReference type="NCBI Taxonomy" id="115561"/>
    <lineage>
        <taxon>Bacteria</taxon>
        <taxon>Pseudomonadati</taxon>
        <taxon>Pseudomonadota</taxon>
        <taxon>Gammaproteobacteria</taxon>
        <taxon>Oceanospirillales</taxon>
        <taxon>Halomonadaceae</taxon>
        <taxon>Halomonas</taxon>
    </lineage>
</organism>
<dbReference type="InterPro" id="IPR003959">
    <property type="entry name" value="ATPase_AAA_core"/>
</dbReference>
<dbReference type="GO" id="GO:0016887">
    <property type="term" value="F:ATP hydrolysis activity"/>
    <property type="evidence" value="ECO:0007669"/>
    <property type="project" value="InterPro"/>
</dbReference>
<dbReference type="SUPFAM" id="SSF52540">
    <property type="entry name" value="P-loop containing nucleoside triphosphate hydrolases"/>
    <property type="match status" value="1"/>
</dbReference>
<dbReference type="GO" id="GO:0005524">
    <property type="term" value="F:ATP binding"/>
    <property type="evidence" value="ECO:0007669"/>
    <property type="project" value="InterPro"/>
</dbReference>
<dbReference type="Pfam" id="PF13304">
    <property type="entry name" value="AAA_21"/>
    <property type="match status" value="1"/>
</dbReference>
<dbReference type="PANTHER" id="PTHR43581">
    <property type="entry name" value="ATP/GTP PHOSPHATASE"/>
    <property type="match status" value="1"/>
</dbReference>
<dbReference type="EMBL" id="AP022843">
    <property type="protein sequence ID" value="BCB08133.1"/>
    <property type="molecule type" value="Genomic_DNA"/>
</dbReference>